<organism evidence="2 3">
    <name type="scientific">Tanacetum coccineum</name>
    <dbReference type="NCBI Taxonomy" id="301880"/>
    <lineage>
        <taxon>Eukaryota</taxon>
        <taxon>Viridiplantae</taxon>
        <taxon>Streptophyta</taxon>
        <taxon>Embryophyta</taxon>
        <taxon>Tracheophyta</taxon>
        <taxon>Spermatophyta</taxon>
        <taxon>Magnoliopsida</taxon>
        <taxon>eudicotyledons</taxon>
        <taxon>Gunneridae</taxon>
        <taxon>Pentapetalae</taxon>
        <taxon>asterids</taxon>
        <taxon>campanulids</taxon>
        <taxon>Asterales</taxon>
        <taxon>Asteraceae</taxon>
        <taxon>Asteroideae</taxon>
        <taxon>Anthemideae</taxon>
        <taxon>Anthemidinae</taxon>
        <taxon>Tanacetum</taxon>
    </lineage>
</organism>
<evidence type="ECO:0000313" key="2">
    <source>
        <dbReference type="EMBL" id="GJT24386.1"/>
    </source>
</evidence>
<reference evidence="2" key="1">
    <citation type="journal article" date="2022" name="Int. J. Mol. Sci.">
        <title>Draft Genome of Tanacetum Coccineum: Genomic Comparison of Closely Related Tanacetum-Family Plants.</title>
        <authorList>
            <person name="Yamashiro T."/>
            <person name="Shiraishi A."/>
            <person name="Nakayama K."/>
            <person name="Satake H."/>
        </authorList>
    </citation>
    <scope>NUCLEOTIDE SEQUENCE</scope>
</reference>
<feature type="region of interest" description="Disordered" evidence="1">
    <location>
        <begin position="122"/>
        <end position="147"/>
    </location>
</feature>
<comment type="caution">
    <text evidence="2">The sequence shown here is derived from an EMBL/GenBank/DDBJ whole genome shotgun (WGS) entry which is preliminary data.</text>
</comment>
<feature type="compositionally biased region" description="Polar residues" evidence="1">
    <location>
        <begin position="128"/>
        <end position="140"/>
    </location>
</feature>
<evidence type="ECO:0000313" key="3">
    <source>
        <dbReference type="Proteomes" id="UP001151760"/>
    </source>
</evidence>
<accession>A0ABQ5CBF4</accession>
<sequence>MESPEQAFVEYASSRTDGTRSRQFAMNRGPRNFNEAANTWKGKLKFNWAHAQTFTDSQNGSFSTYSSNYQTKLEKALIDFDSHQEKRLSSPRTQLEQHQNDMINKINLLWKVVSEKLDDTPIRDTAENPATQMNFTSTNDTTKEELRGKGIKRPSKLLSPKYMSQSSFAEENRNHSSPKRVHFVNSIVILNKKDEAKEEGNVKTNTTEYEDHEMIVESEEEFEEETEEEIKVEEEDSSKHFDTFPTMKELRIHYNWIMSKRMGPRRKPSNPGKICNFVGRVKGLKVFVGNFTYECDFMVLEDTTSVIDHDIGSVVFRKLFVEATGLVYDREERTITFEKDKEKIMFRMPHKMEMFKHIDFTDIKTDHIPPFVIESDDDRSRKTHYSDSLDLGHEYKHDENVCRAFRSLIAMKAKRNKGEVT</sequence>
<dbReference type="EMBL" id="BQNB010014131">
    <property type="protein sequence ID" value="GJT24386.1"/>
    <property type="molecule type" value="Genomic_DNA"/>
</dbReference>
<dbReference type="Proteomes" id="UP001151760">
    <property type="component" value="Unassembled WGS sequence"/>
</dbReference>
<gene>
    <name evidence="2" type="ORF">Tco_0894323</name>
</gene>
<reference evidence="2" key="2">
    <citation type="submission" date="2022-01" db="EMBL/GenBank/DDBJ databases">
        <authorList>
            <person name="Yamashiro T."/>
            <person name="Shiraishi A."/>
            <person name="Satake H."/>
            <person name="Nakayama K."/>
        </authorList>
    </citation>
    <scope>NUCLEOTIDE SEQUENCE</scope>
</reference>
<proteinExistence type="predicted"/>
<protein>
    <recommendedName>
        <fullName evidence="4">Protein kinase-like domain, concanavalin A-like lectin/glucanase domain protein</fullName>
    </recommendedName>
</protein>
<evidence type="ECO:0008006" key="4">
    <source>
        <dbReference type="Google" id="ProtNLM"/>
    </source>
</evidence>
<keyword evidence="3" id="KW-1185">Reference proteome</keyword>
<evidence type="ECO:0000256" key="1">
    <source>
        <dbReference type="SAM" id="MobiDB-lite"/>
    </source>
</evidence>
<name>A0ABQ5CBF4_9ASTR</name>